<feature type="domain" description="ABC transmembrane type-1" evidence="8">
    <location>
        <begin position="83"/>
        <end position="273"/>
    </location>
</feature>
<feature type="transmembrane region" description="Helical" evidence="7">
    <location>
        <begin position="118"/>
        <end position="142"/>
    </location>
</feature>
<feature type="transmembrane region" description="Helical" evidence="7">
    <location>
        <begin position="251"/>
        <end position="273"/>
    </location>
</feature>
<evidence type="ECO:0000256" key="2">
    <source>
        <dbReference type="ARBA" id="ARBA00022448"/>
    </source>
</evidence>
<feature type="transmembrane region" description="Helical" evidence="7">
    <location>
        <begin position="154"/>
        <end position="172"/>
    </location>
</feature>
<protein>
    <submittedName>
        <fullName evidence="9">Carbohydrate ABC transporter permease</fullName>
    </submittedName>
</protein>
<proteinExistence type="inferred from homology"/>
<dbReference type="RefSeq" id="WP_268003763.1">
    <property type="nucleotide sequence ID" value="NZ_BSUT01000001.1"/>
</dbReference>
<dbReference type="PROSITE" id="PS50928">
    <property type="entry name" value="ABC_TM1"/>
    <property type="match status" value="1"/>
</dbReference>
<keyword evidence="4 7" id="KW-0812">Transmembrane</keyword>
<dbReference type="Proteomes" id="UP001164761">
    <property type="component" value="Chromosome"/>
</dbReference>
<dbReference type="CDD" id="cd06261">
    <property type="entry name" value="TM_PBP2"/>
    <property type="match status" value="1"/>
</dbReference>
<evidence type="ECO:0000256" key="7">
    <source>
        <dbReference type="RuleBase" id="RU363032"/>
    </source>
</evidence>
<evidence type="ECO:0000313" key="9">
    <source>
        <dbReference type="EMBL" id="WAH39865.1"/>
    </source>
</evidence>
<dbReference type="EMBL" id="CP104067">
    <property type="protein sequence ID" value="WAH39865.1"/>
    <property type="molecule type" value="Genomic_DNA"/>
</dbReference>
<evidence type="ECO:0000256" key="6">
    <source>
        <dbReference type="ARBA" id="ARBA00023136"/>
    </source>
</evidence>
<evidence type="ECO:0000313" key="10">
    <source>
        <dbReference type="Proteomes" id="UP001164761"/>
    </source>
</evidence>
<keyword evidence="5 7" id="KW-1133">Transmembrane helix</keyword>
<sequence>MDEAITVGKHRRKVKLQPVDLARLLALLVFGFLMISPFILILSISFDRTANVTLPYPPRFLPAHPSLFNYRLIFQNGGLLQAYVNSFIVAVASVIVKVSSALLAGYAFSKGKFKGKRVIFLVFLATLMVPVESRLISLYLMWNHVHLINTFWPLILPNMIDAFLVFLAKQFFDELPDSFREAAQIDGAGEFRTFLKVYLPLAGPITATMAILSFMWSWNDFLWPLIVLTSTKLHTIPLYMASFTLQNGESYAGMTMAALALGSIPVLILFIFLQKYVIRSVALSGLKGE</sequence>
<evidence type="ECO:0000259" key="8">
    <source>
        <dbReference type="PROSITE" id="PS50928"/>
    </source>
</evidence>
<evidence type="ECO:0000256" key="3">
    <source>
        <dbReference type="ARBA" id="ARBA00022475"/>
    </source>
</evidence>
<feature type="transmembrane region" description="Helical" evidence="7">
    <location>
        <begin position="82"/>
        <end position="106"/>
    </location>
</feature>
<keyword evidence="6 7" id="KW-0472">Membrane</keyword>
<dbReference type="Gene3D" id="1.10.3720.10">
    <property type="entry name" value="MetI-like"/>
    <property type="match status" value="1"/>
</dbReference>
<evidence type="ECO:0000256" key="1">
    <source>
        <dbReference type="ARBA" id="ARBA00004651"/>
    </source>
</evidence>
<accession>A0ABY6ZAU7</accession>
<keyword evidence="2 7" id="KW-0813">Transport</keyword>
<keyword evidence="3" id="KW-1003">Cell membrane</keyword>
<dbReference type="SUPFAM" id="SSF161098">
    <property type="entry name" value="MetI-like"/>
    <property type="match status" value="1"/>
</dbReference>
<organism evidence="9 10">
    <name type="scientific">Alicyclobacillus fastidiosus</name>
    <dbReference type="NCBI Taxonomy" id="392011"/>
    <lineage>
        <taxon>Bacteria</taxon>
        <taxon>Bacillati</taxon>
        <taxon>Bacillota</taxon>
        <taxon>Bacilli</taxon>
        <taxon>Bacillales</taxon>
        <taxon>Alicyclobacillaceae</taxon>
        <taxon>Alicyclobacillus</taxon>
    </lineage>
</organism>
<comment type="similarity">
    <text evidence="7">Belongs to the binding-protein-dependent transport system permease family.</text>
</comment>
<feature type="transmembrane region" description="Helical" evidence="7">
    <location>
        <begin position="21"/>
        <end position="46"/>
    </location>
</feature>
<evidence type="ECO:0000256" key="4">
    <source>
        <dbReference type="ARBA" id="ARBA00022692"/>
    </source>
</evidence>
<dbReference type="InterPro" id="IPR000515">
    <property type="entry name" value="MetI-like"/>
</dbReference>
<reference evidence="9" key="1">
    <citation type="submission" date="2022-08" db="EMBL/GenBank/DDBJ databases">
        <title>Alicyclobacillus fastidiosus DSM 17978, complete genome.</title>
        <authorList>
            <person name="Wang Q."/>
            <person name="Cai R."/>
            <person name="Wang Z."/>
        </authorList>
    </citation>
    <scope>NUCLEOTIDE SEQUENCE</scope>
    <source>
        <strain evidence="9">DSM 17978</strain>
    </source>
</reference>
<keyword evidence="10" id="KW-1185">Reference proteome</keyword>
<evidence type="ECO:0000256" key="5">
    <source>
        <dbReference type="ARBA" id="ARBA00022989"/>
    </source>
</evidence>
<dbReference type="PANTHER" id="PTHR43744">
    <property type="entry name" value="ABC TRANSPORTER PERMEASE PROTEIN MG189-RELATED-RELATED"/>
    <property type="match status" value="1"/>
</dbReference>
<gene>
    <name evidence="9" type="ORF">NZD89_15805</name>
</gene>
<name>A0ABY6ZAU7_9BACL</name>
<dbReference type="Pfam" id="PF00528">
    <property type="entry name" value="BPD_transp_1"/>
    <property type="match status" value="1"/>
</dbReference>
<feature type="transmembrane region" description="Helical" evidence="7">
    <location>
        <begin position="193"/>
        <end position="215"/>
    </location>
</feature>
<dbReference type="InterPro" id="IPR035906">
    <property type="entry name" value="MetI-like_sf"/>
</dbReference>
<comment type="subcellular location">
    <subcellularLocation>
        <location evidence="1 7">Cell membrane</location>
        <topology evidence="1 7">Multi-pass membrane protein</topology>
    </subcellularLocation>
</comment>
<dbReference type="PANTHER" id="PTHR43744:SF12">
    <property type="entry name" value="ABC TRANSPORTER PERMEASE PROTEIN MG189-RELATED"/>
    <property type="match status" value="1"/>
</dbReference>